<dbReference type="AlphaFoldDB" id="A0AAD3GAA0"/>
<protein>
    <submittedName>
        <fullName evidence="1">Uncharacterized protein</fullName>
    </submittedName>
</protein>
<reference evidence="1 2" key="1">
    <citation type="submission" date="2019-02" db="EMBL/GenBank/DDBJ databases">
        <title>Draft genome sequence of Arthrospira platensis NIES-3807.</title>
        <authorList>
            <person name="Yamaguchi H."/>
            <person name="Suzuki S."/>
            <person name="Kawachi M."/>
        </authorList>
    </citation>
    <scope>NUCLEOTIDE SEQUENCE [LARGE SCALE GENOMIC DNA]</scope>
    <source>
        <strain evidence="1 2">NIES-3807</strain>
    </source>
</reference>
<dbReference type="EMBL" id="BJCK01000094">
    <property type="protein sequence ID" value="GCL60606.1"/>
    <property type="molecule type" value="Genomic_DNA"/>
</dbReference>
<accession>A0AAD3GAA0</accession>
<name>A0AAD3GAA0_MICAE</name>
<proteinExistence type="predicted"/>
<organism evidence="1 2">
    <name type="scientific">Microcystis aeruginosa NIES-3807</name>
    <dbReference type="NCBI Taxonomy" id="2517785"/>
    <lineage>
        <taxon>Bacteria</taxon>
        <taxon>Bacillati</taxon>
        <taxon>Cyanobacteriota</taxon>
        <taxon>Cyanophyceae</taxon>
        <taxon>Oscillatoriophycideae</taxon>
        <taxon>Chroococcales</taxon>
        <taxon>Microcystaceae</taxon>
        <taxon>Microcystis</taxon>
    </lineage>
</organism>
<dbReference type="RefSeq" id="WP_159298034.1">
    <property type="nucleotide sequence ID" value="NZ_BJCK01000094.1"/>
</dbReference>
<comment type="caution">
    <text evidence="1">The sequence shown here is derived from an EMBL/GenBank/DDBJ whole genome shotgun (WGS) entry which is preliminary data.</text>
</comment>
<sequence length="207" mass="22238">MVRIKGANSDYKYSAGKVEKVEPQPEKVYLKLFICPYDQPSSVEPNEGNCCNGIDRTCPNQGKKQGHALIQLHQEDGIQLVTDNNNQIVINQQGNIELIPSPGGQAEVNGALMVKQQDELLLEISNQTISLQLGGAKISLTPAGKIEISTPKQQGEVKINGNLTIQGNLTVTGKIIGDFDLSKANVSLSEASLTAITDEVSKKLGQS</sequence>
<gene>
    <name evidence="1" type="ORF">NIES3807_37910</name>
</gene>
<dbReference type="Proteomes" id="UP000441080">
    <property type="component" value="Unassembled WGS sequence"/>
</dbReference>
<evidence type="ECO:0000313" key="1">
    <source>
        <dbReference type="EMBL" id="GCL60606.1"/>
    </source>
</evidence>
<evidence type="ECO:0000313" key="2">
    <source>
        <dbReference type="Proteomes" id="UP000441080"/>
    </source>
</evidence>